<dbReference type="SUPFAM" id="SSF53474">
    <property type="entry name" value="alpha/beta-Hydrolases"/>
    <property type="match status" value="1"/>
</dbReference>
<evidence type="ECO:0000256" key="1">
    <source>
        <dbReference type="ARBA" id="ARBA00006886"/>
    </source>
</evidence>
<reference evidence="3 4" key="1">
    <citation type="journal article" date="2021" name="Environ. Microbiol.">
        <title>Gene family expansions and transcriptome signatures uncover fungal adaptations to wood decay.</title>
        <authorList>
            <person name="Hage H."/>
            <person name="Miyauchi S."/>
            <person name="Viragh M."/>
            <person name="Drula E."/>
            <person name="Min B."/>
            <person name="Chaduli D."/>
            <person name="Navarro D."/>
            <person name="Favel A."/>
            <person name="Norest M."/>
            <person name="Lesage-Meessen L."/>
            <person name="Balint B."/>
            <person name="Merenyi Z."/>
            <person name="de Eugenio L."/>
            <person name="Morin E."/>
            <person name="Martinez A.T."/>
            <person name="Baldrian P."/>
            <person name="Stursova M."/>
            <person name="Martinez M.J."/>
            <person name="Novotny C."/>
            <person name="Magnuson J.K."/>
            <person name="Spatafora J.W."/>
            <person name="Maurice S."/>
            <person name="Pangilinan J."/>
            <person name="Andreopoulos W."/>
            <person name="LaButti K."/>
            <person name="Hundley H."/>
            <person name="Na H."/>
            <person name="Kuo A."/>
            <person name="Barry K."/>
            <person name="Lipzen A."/>
            <person name="Henrissat B."/>
            <person name="Riley R."/>
            <person name="Ahrendt S."/>
            <person name="Nagy L.G."/>
            <person name="Grigoriev I.V."/>
            <person name="Martin F."/>
            <person name="Rosso M.N."/>
        </authorList>
    </citation>
    <scope>NUCLEOTIDE SEQUENCE [LARGE SCALE GENOMIC DNA]</scope>
    <source>
        <strain evidence="3 4">CIRM-BRFM 1785</strain>
    </source>
</reference>
<dbReference type="Gene3D" id="3.40.50.1820">
    <property type="entry name" value="alpha/beta hydrolase"/>
    <property type="match status" value="1"/>
</dbReference>
<sequence>MSVTPSVEIKYFYHGRLKVSGGVLPDAVTAYQTFGDSANPCIVFPTCYGAQLRLDSQLYLVGEGKALDPRKYFIVTFALFCNGESSSPSNTPPPYNGPYFPLVSYEDNIRAQYAVLQSLGVNKLYCAIGFSMGGQQAYHWAVVYPDFVERIVVICSSARTSPHNRCFLEGPKNAMKAAKDFDDGHYKSVPQHAIRAFGRAYSAWAYGQAWFRQHLYRYDGLYPTMEAWLREAWEGRYIMYWDANDMVALLLTWQNGDVSLVRDGGDFETCLHSIKAKALIMPCKTDLYFCPEDSEVEVSLLQNAQLTVIDSVWGHVAGGSANPTDVKFLTARIKEFLN</sequence>
<dbReference type="Proteomes" id="UP000814176">
    <property type="component" value="Unassembled WGS sequence"/>
</dbReference>
<dbReference type="PANTHER" id="PTHR32268">
    <property type="entry name" value="HOMOSERINE O-ACETYLTRANSFERASE"/>
    <property type="match status" value="1"/>
</dbReference>
<keyword evidence="4" id="KW-1185">Reference proteome</keyword>
<dbReference type="GeneID" id="72005708"/>
<dbReference type="Pfam" id="PF00561">
    <property type="entry name" value="Abhydrolase_1"/>
    <property type="match status" value="1"/>
</dbReference>
<feature type="domain" description="AB hydrolase-1" evidence="2">
    <location>
        <begin position="63"/>
        <end position="165"/>
    </location>
</feature>
<dbReference type="InterPro" id="IPR008220">
    <property type="entry name" value="HAT_MetX-like"/>
</dbReference>
<organism evidence="3 4">
    <name type="scientific">Rhodofomes roseus</name>
    <dbReference type="NCBI Taxonomy" id="34475"/>
    <lineage>
        <taxon>Eukaryota</taxon>
        <taxon>Fungi</taxon>
        <taxon>Dikarya</taxon>
        <taxon>Basidiomycota</taxon>
        <taxon>Agaricomycotina</taxon>
        <taxon>Agaricomycetes</taxon>
        <taxon>Polyporales</taxon>
        <taxon>Rhodofomes</taxon>
    </lineage>
</organism>
<evidence type="ECO:0000313" key="3">
    <source>
        <dbReference type="EMBL" id="KAH9831267.1"/>
    </source>
</evidence>
<proteinExistence type="inferred from homology"/>
<evidence type="ECO:0000259" key="2">
    <source>
        <dbReference type="Pfam" id="PF00561"/>
    </source>
</evidence>
<dbReference type="InterPro" id="IPR000073">
    <property type="entry name" value="AB_hydrolase_1"/>
</dbReference>
<gene>
    <name evidence="3" type="ORF">C8Q71DRAFT_783516</name>
</gene>
<dbReference type="PANTHER" id="PTHR32268:SF15">
    <property type="entry name" value="HOMOSERINE ACETYLTRANSFERASE FAMILY PROTEIN (AFU_ORTHOLOGUE AFUA_1G15350)"/>
    <property type="match status" value="1"/>
</dbReference>
<name>A0ABQ8K395_9APHY</name>
<accession>A0ABQ8K395</accession>
<dbReference type="RefSeq" id="XP_047774428.1">
    <property type="nucleotide sequence ID" value="XM_047924976.1"/>
</dbReference>
<comment type="caution">
    <text evidence="3">The sequence shown here is derived from an EMBL/GenBank/DDBJ whole genome shotgun (WGS) entry which is preliminary data.</text>
</comment>
<dbReference type="InterPro" id="IPR029058">
    <property type="entry name" value="AB_hydrolase_fold"/>
</dbReference>
<dbReference type="NCBIfam" id="NF005757">
    <property type="entry name" value="PRK07581.1"/>
    <property type="match status" value="1"/>
</dbReference>
<comment type="similarity">
    <text evidence="1">Belongs to the AB hydrolase superfamily. MetX family.</text>
</comment>
<evidence type="ECO:0000313" key="4">
    <source>
        <dbReference type="Proteomes" id="UP000814176"/>
    </source>
</evidence>
<protein>
    <submittedName>
        <fullName evidence="3">Homoserine O-acetyltransferase</fullName>
    </submittedName>
</protein>
<dbReference type="EMBL" id="JADCUA010000027">
    <property type="protein sequence ID" value="KAH9831267.1"/>
    <property type="molecule type" value="Genomic_DNA"/>
</dbReference>
<dbReference type="PIRSF" id="PIRSF000443">
    <property type="entry name" value="Homoser_Ac_trans"/>
    <property type="match status" value="1"/>
</dbReference>